<dbReference type="PANTHER" id="PTHR37450">
    <property type="entry name" value="CIPC PROTEIN"/>
    <property type="match status" value="1"/>
</dbReference>
<dbReference type="Proteomes" id="UP000266188">
    <property type="component" value="Unassembled WGS sequence"/>
</dbReference>
<protein>
    <submittedName>
        <fullName evidence="2">CipC-like antibiotic response protein</fullName>
    </submittedName>
</protein>
<dbReference type="InterPro" id="IPR022234">
    <property type="entry name" value="DUF3759"/>
</dbReference>
<dbReference type="PANTHER" id="PTHR37450:SF1">
    <property type="entry name" value="CIPC PROTEIN"/>
    <property type="match status" value="1"/>
</dbReference>
<reference evidence="3" key="1">
    <citation type="submission" date="2017-02" db="EMBL/GenBank/DDBJ databases">
        <authorList>
            <person name="Tafer H."/>
            <person name="Lopandic K."/>
        </authorList>
    </citation>
    <scope>NUCLEOTIDE SEQUENCE [LARGE SCALE GENOMIC DNA]</scope>
    <source>
        <strain evidence="3">CBS 366.77</strain>
    </source>
</reference>
<evidence type="ECO:0000256" key="1">
    <source>
        <dbReference type="SAM" id="MobiDB-lite"/>
    </source>
</evidence>
<feature type="region of interest" description="Disordered" evidence="1">
    <location>
        <begin position="104"/>
        <end position="129"/>
    </location>
</feature>
<proteinExistence type="predicted"/>
<evidence type="ECO:0000313" key="3">
    <source>
        <dbReference type="Proteomes" id="UP000266188"/>
    </source>
</evidence>
<dbReference type="AlphaFoldDB" id="A0A3A2ZKT5"/>
<dbReference type="STRING" id="2070753.A0A3A2ZKT5"/>
<dbReference type="OrthoDB" id="9895617at2759"/>
<gene>
    <name evidence="2" type="ORF">PHISCL_03839</name>
</gene>
<accession>A0A3A2ZKT5</accession>
<evidence type="ECO:0000313" key="2">
    <source>
        <dbReference type="EMBL" id="RJE23808.1"/>
    </source>
</evidence>
<dbReference type="Pfam" id="PF12585">
    <property type="entry name" value="DUF3759"/>
    <property type="match status" value="1"/>
</dbReference>
<sequence length="129" mass="14867">MVFGWGDSEDAHRQVYGGKEHEAKFSHELLAGAASFEAMKLFEDHQRKEGKSVNHAFAKEMIAGLVGSQIDRLAETKGMDEIDKIKAKKHAQDNAHRMYEEHYEQGLGAPEYDPNRYQPHHSYRREGYY</sequence>
<keyword evidence="3" id="KW-1185">Reference proteome</keyword>
<organism evidence="2 3">
    <name type="scientific">Aspergillus sclerotialis</name>
    <dbReference type="NCBI Taxonomy" id="2070753"/>
    <lineage>
        <taxon>Eukaryota</taxon>
        <taxon>Fungi</taxon>
        <taxon>Dikarya</taxon>
        <taxon>Ascomycota</taxon>
        <taxon>Pezizomycotina</taxon>
        <taxon>Eurotiomycetes</taxon>
        <taxon>Eurotiomycetidae</taxon>
        <taxon>Eurotiales</taxon>
        <taxon>Aspergillaceae</taxon>
        <taxon>Aspergillus</taxon>
        <taxon>Aspergillus subgen. Polypaecilum</taxon>
    </lineage>
</organism>
<comment type="caution">
    <text evidence="2">The sequence shown here is derived from an EMBL/GenBank/DDBJ whole genome shotgun (WGS) entry which is preliminary data.</text>
</comment>
<dbReference type="EMBL" id="MVGC01000104">
    <property type="protein sequence ID" value="RJE23808.1"/>
    <property type="molecule type" value="Genomic_DNA"/>
</dbReference>
<name>A0A3A2ZKT5_9EURO</name>